<reference evidence="4 5" key="1">
    <citation type="submission" date="2015-11" db="EMBL/GenBank/DDBJ databases">
        <title>Ensifer anhuiense sp. nov., an effective nitrogen fixation bacterium with Glycine soja.</title>
        <authorList>
            <person name="Yan H."/>
            <person name="Chen W."/>
        </authorList>
    </citation>
    <scope>NUCLEOTIDE SEQUENCE [LARGE SCALE GENOMIC DNA]</scope>
    <source>
        <strain evidence="4 5">LMG 7837</strain>
    </source>
</reference>
<feature type="domain" description="SMODS and SLOG-associating 2TM effector" evidence="2">
    <location>
        <begin position="159"/>
        <end position="281"/>
    </location>
</feature>
<dbReference type="RefSeq" id="WP_066876321.1">
    <property type="nucleotide sequence ID" value="NZ_LNQB01000081.1"/>
</dbReference>
<evidence type="ECO:0000259" key="2">
    <source>
        <dbReference type="Pfam" id="PF18181"/>
    </source>
</evidence>
<feature type="transmembrane region" description="Helical" evidence="1">
    <location>
        <begin position="210"/>
        <end position="228"/>
    </location>
</feature>
<gene>
    <name evidence="4" type="ORF">ATB98_15845</name>
</gene>
<keyword evidence="1" id="KW-0472">Membrane</keyword>
<name>A0A178Y6B8_SINSA</name>
<protein>
    <submittedName>
        <fullName evidence="4">Anthranilate synthase</fullName>
    </submittedName>
</protein>
<evidence type="ECO:0000313" key="5">
    <source>
        <dbReference type="Proteomes" id="UP000078507"/>
    </source>
</evidence>
<dbReference type="InterPro" id="IPR041116">
    <property type="entry name" value="SLATT_3"/>
</dbReference>
<dbReference type="STRING" id="36856.ATB98_15845"/>
<keyword evidence="1" id="KW-0812">Transmembrane</keyword>
<dbReference type="NCBIfam" id="NF033634">
    <property type="entry name" value="SLATT_1"/>
    <property type="match status" value="1"/>
</dbReference>
<organism evidence="4 5">
    <name type="scientific">Sinorhizobium saheli</name>
    <dbReference type="NCBI Taxonomy" id="36856"/>
    <lineage>
        <taxon>Bacteria</taxon>
        <taxon>Pseudomonadati</taxon>
        <taxon>Pseudomonadota</taxon>
        <taxon>Alphaproteobacteria</taxon>
        <taxon>Hyphomicrobiales</taxon>
        <taxon>Rhizobiaceae</taxon>
        <taxon>Sinorhizobium/Ensifer group</taxon>
        <taxon>Sinorhizobium</taxon>
    </lineage>
</organism>
<dbReference type="Pfam" id="PF18184">
    <property type="entry name" value="SLATT_3"/>
    <property type="match status" value="1"/>
</dbReference>
<feature type="transmembrane region" description="Helical" evidence="1">
    <location>
        <begin position="23"/>
        <end position="43"/>
    </location>
</feature>
<evidence type="ECO:0000313" key="4">
    <source>
        <dbReference type="EMBL" id="OAP43110.1"/>
    </source>
</evidence>
<dbReference type="Proteomes" id="UP000078507">
    <property type="component" value="Unassembled WGS sequence"/>
</dbReference>
<comment type="caution">
    <text evidence="4">The sequence shown here is derived from an EMBL/GenBank/DDBJ whole genome shotgun (WGS) entry which is preliminary data.</text>
</comment>
<dbReference type="AlphaFoldDB" id="A0A178Y6B8"/>
<dbReference type="Pfam" id="PF18181">
    <property type="entry name" value="SLATT_1"/>
    <property type="match status" value="1"/>
</dbReference>
<feature type="transmembrane region" description="Helical" evidence="1">
    <location>
        <begin position="49"/>
        <end position="69"/>
    </location>
</feature>
<evidence type="ECO:0000259" key="3">
    <source>
        <dbReference type="Pfam" id="PF18184"/>
    </source>
</evidence>
<dbReference type="EMBL" id="LNQB01000081">
    <property type="protein sequence ID" value="OAP43110.1"/>
    <property type="molecule type" value="Genomic_DNA"/>
</dbReference>
<dbReference type="InterPro" id="IPR040884">
    <property type="entry name" value="SLATT_1"/>
</dbReference>
<proteinExistence type="predicted"/>
<accession>A0A178Y6B8</accession>
<sequence>MTDQDFPALFRSSDNLSKRSQKIFLATLGVHLIALVAAAVLSVVGTSTFSLALAQLMILLIALGCSIYLSAARPDRYWYGGRALAESVKTITWRYVSKAEPFHESDALADAEFRNALKSIFEQNKDASSRLTDHLNDVQITDGMRQMRSKPLSARRSTYAKLRIEDQLSWYTKKAAFNRNRASQLFLLLIATNSLAVLFGVLRFNYLTSPFWPTDVIVATAASLLGWMQARRFSELAASYTLAAHEISLIRERAHLPDTNEKFSIFVGDSENAFSREHTQWAARKDQ</sequence>
<feature type="domain" description="SMODS and SLOG-associating 2TM effector" evidence="3">
    <location>
        <begin position="7"/>
        <end position="156"/>
    </location>
</feature>
<dbReference type="NCBIfam" id="NF033610">
    <property type="entry name" value="SLATT_3"/>
    <property type="match status" value="1"/>
</dbReference>
<evidence type="ECO:0000256" key="1">
    <source>
        <dbReference type="SAM" id="Phobius"/>
    </source>
</evidence>
<feature type="transmembrane region" description="Helical" evidence="1">
    <location>
        <begin position="185"/>
        <end position="204"/>
    </location>
</feature>
<keyword evidence="5" id="KW-1185">Reference proteome</keyword>
<keyword evidence="1" id="KW-1133">Transmembrane helix</keyword>